<name>A0A7U9TJI2_9MOLU</name>
<gene>
    <name evidence="1" type="ORF">MPAN_014500</name>
</gene>
<evidence type="ECO:0000313" key="2">
    <source>
        <dbReference type="Proteomes" id="UP000620133"/>
    </source>
</evidence>
<reference evidence="1" key="1">
    <citation type="submission" date="2021-01" db="EMBL/GenBank/DDBJ databases">
        <title>Draft genome sequence of Acholeplasmataceae bacterium strain Mahy22.</title>
        <authorList>
            <person name="Watanabe M."/>
            <person name="Kojima H."/>
            <person name="Fukui M."/>
        </authorList>
    </citation>
    <scope>NUCLEOTIDE SEQUENCE</scope>
    <source>
        <strain evidence="1">Mahy22</strain>
    </source>
</reference>
<dbReference type="RefSeq" id="WP_176239208.1">
    <property type="nucleotide sequence ID" value="NZ_AP024412.1"/>
</dbReference>
<accession>A0A7U9TJI2</accession>
<dbReference type="Pfam" id="PF06133">
    <property type="entry name" value="Com_YlbF"/>
    <property type="match status" value="1"/>
</dbReference>
<dbReference type="KEGG" id="manr:MPAN_014500"/>
<dbReference type="EMBL" id="AP024412">
    <property type="protein sequence ID" value="BCR36557.1"/>
    <property type="molecule type" value="Genomic_DNA"/>
</dbReference>
<protein>
    <recommendedName>
        <fullName evidence="3">YlbF family regulator</fullName>
    </recommendedName>
</protein>
<dbReference type="AlphaFoldDB" id="A0A7U9TJI2"/>
<organism evidence="1 2">
    <name type="scientific">Mariniplasma anaerobium</name>
    <dbReference type="NCBI Taxonomy" id="2735436"/>
    <lineage>
        <taxon>Bacteria</taxon>
        <taxon>Bacillati</taxon>
        <taxon>Mycoplasmatota</taxon>
        <taxon>Mollicutes</taxon>
        <taxon>Acholeplasmatales</taxon>
        <taxon>Acholeplasmataceae</taxon>
        <taxon>Mariniplasma</taxon>
    </lineage>
</organism>
<proteinExistence type="predicted"/>
<evidence type="ECO:0000313" key="1">
    <source>
        <dbReference type="EMBL" id="BCR36557.1"/>
    </source>
</evidence>
<dbReference type="Gene3D" id="1.20.1500.10">
    <property type="entry name" value="YheA/YmcA-like"/>
    <property type="match status" value="1"/>
</dbReference>
<evidence type="ECO:0008006" key="3">
    <source>
        <dbReference type="Google" id="ProtNLM"/>
    </source>
</evidence>
<sequence>MTDIIIKTYDVLDEILSDPSIKEIKHLNENIDLLYKDEIKAFSDAKIKYQIVLNEGGTYHPDYKQSIKVLSETKKTLYEMPEVKKYLELELEFEAKLNEFLNHISKTISDHIPAPNKFGMIKKGGSCHVH</sequence>
<dbReference type="SUPFAM" id="SSF158622">
    <property type="entry name" value="YheA/YmcA-like"/>
    <property type="match status" value="1"/>
</dbReference>
<dbReference type="InterPro" id="IPR010368">
    <property type="entry name" value="Com_YlbF"/>
</dbReference>
<dbReference type="Proteomes" id="UP000620133">
    <property type="component" value="Chromosome"/>
</dbReference>
<keyword evidence="2" id="KW-1185">Reference proteome</keyword>
<dbReference type="InterPro" id="IPR023378">
    <property type="entry name" value="YheA/YmcA-like_dom_sf"/>
</dbReference>